<feature type="transmembrane region" description="Helical" evidence="2">
    <location>
        <begin position="79"/>
        <end position="105"/>
    </location>
</feature>
<proteinExistence type="predicted"/>
<evidence type="ECO:0000256" key="1">
    <source>
        <dbReference type="SAM" id="MobiDB-lite"/>
    </source>
</evidence>
<dbReference type="Pfam" id="PF04186">
    <property type="entry name" value="FxsA"/>
    <property type="match status" value="1"/>
</dbReference>
<protein>
    <submittedName>
        <fullName evidence="3">FxsA family protein</fullName>
    </submittedName>
</protein>
<evidence type="ECO:0000256" key="2">
    <source>
        <dbReference type="SAM" id="Phobius"/>
    </source>
</evidence>
<dbReference type="Proteomes" id="UP001172630">
    <property type="component" value="Unassembled WGS sequence"/>
</dbReference>
<organism evidence="3 4">
    <name type="scientific">Rhizobium calliandrae</name>
    <dbReference type="NCBI Taxonomy" id="1312182"/>
    <lineage>
        <taxon>Bacteria</taxon>
        <taxon>Pseudomonadati</taxon>
        <taxon>Pseudomonadota</taxon>
        <taxon>Alphaproteobacteria</taxon>
        <taxon>Hyphomicrobiales</taxon>
        <taxon>Rhizobiaceae</taxon>
        <taxon>Rhizobium/Agrobacterium group</taxon>
        <taxon>Rhizobium</taxon>
    </lineage>
</organism>
<evidence type="ECO:0000313" key="4">
    <source>
        <dbReference type="Proteomes" id="UP001172630"/>
    </source>
</evidence>
<keyword evidence="2" id="KW-0472">Membrane</keyword>
<name>A0ABT7KE31_9HYPH</name>
<feature type="compositionally biased region" description="Low complexity" evidence="1">
    <location>
        <begin position="131"/>
        <end position="143"/>
    </location>
</feature>
<dbReference type="EMBL" id="JARFYN010000013">
    <property type="protein sequence ID" value="MDL2406442.1"/>
    <property type="molecule type" value="Genomic_DNA"/>
</dbReference>
<keyword evidence="2" id="KW-0812">Transmembrane</keyword>
<reference evidence="3" key="1">
    <citation type="submission" date="2023-06" db="EMBL/GenBank/DDBJ databases">
        <title>Phylogenetic Diversity of Rhizobium strains.</title>
        <authorList>
            <person name="Moura F.T."/>
            <person name="Helene L.C.F."/>
            <person name="Hungria M."/>
        </authorList>
    </citation>
    <scope>NUCLEOTIDE SEQUENCE</scope>
    <source>
        <strain evidence="3">CCGE524</strain>
    </source>
</reference>
<dbReference type="RefSeq" id="WP_285879560.1">
    <property type="nucleotide sequence ID" value="NZ_JARFYN010000013.1"/>
</dbReference>
<keyword evidence="2" id="KW-1133">Transmembrane helix</keyword>
<evidence type="ECO:0000313" key="3">
    <source>
        <dbReference type="EMBL" id="MDL2406442.1"/>
    </source>
</evidence>
<feature type="transmembrane region" description="Helical" evidence="2">
    <location>
        <begin position="28"/>
        <end position="48"/>
    </location>
</feature>
<keyword evidence="4" id="KW-1185">Reference proteome</keyword>
<dbReference type="InterPro" id="IPR007313">
    <property type="entry name" value="FxsA"/>
</dbReference>
<sequence length="179" mass="19549">MRLSLVPIFVFLMPLAEIAGFIIVGKMIGVWATLALVILSALLGAALLRIQGIGILQRISAESRNGGDPGREMVHGAMIVVAAFLLMLPGFISDIIGLLLFIPAIRELAWKVLRKRIVVLGSSRAFRRGAEQAGQGPNAGPGPKTRPRGPRQVVDLDETDFHREPNRNSPWSDQKRLEE</sequence>
<dbReference type="NCBIfam" id="NF008528">
    <property type="entry name" value="PRK11463.1-2"/>
    <property type="match status" value="1"/>
</dbReference>
<gene>
    <name evidence="3" type="ORF">PY650_12380</name>
</gene>
<feature type="region of interest" description="Disordered" evidence="1">
    <location>
        <begin position="129"/>
        <end position="179"/>
    </location>
</feature>
<accession>A0ABT7KE31</accession>
<comment type="caution">
    <text evidence="3">The sequence shown here is derived from an EMBL/GenBank/DDBJ whole genome shotgun (WGS) entry which is preliminary data.</text>
</comment>
<dbReference type="PANTHER" id="PTHR35335:SF1">
    <property type="entry name" value="UPF0716 PROTEIN FXSA"/>
    <property type="match status" value="1"/>
</dbReference>
<dbReference type="PANTHER" id="PTHR35335">
    <property type="entry name" value="UPF0716 PROTEIN FXSA"/>
    <property type="match status" value="1"/>
</dbReference>